<feature type="coiled-coil region" evidence="11">
    <location>
        <begin position="79"/>
        <end position="122"/>
    </location>
</feature>
<keyword evidence="3 10" id="KW-0812">Transmembrane</keyword>
<dbReference type="InterPro" id="IPR012420">
    <property type="entry name" value="Cbp4"/>
</dbReference>
<dbReference type="GO" id="GO:0034551">
    <property type="term" value="P:mitochondrial respiratory chain complex III assembly"/>
    <property type="evidence" value="ECO:0007669"/>
    <property type="project" value="TreeGrafter"/>
</dbReference>
<proteinExistence type="inferred from homology"/>
<comment type="function">
    <text evidence="9 10">Essential for the assembly of ubiquinol-cytochrome c reductase. It has a direct effect on the correct occurrence of the Rieske protein, core 4, core 5 and apocytochrome b.</text>
</comment>
<gene>
    <name evidence="12" type="ORF">B9G98_01945</name>
</gene>
<keyword evidence="13" id="KW-1185">Reference proteome</keyword>
<evidence type="ECO:0000256" key="4">
    <source>
        <dbReference type="ARBA" id="ARBA00022792"/>
    </source>
</evidence>
<evidence type="ECO:0000256" key="9">
    <source>
        <dbReference type="ARBA" id="ARBA00025413"/>
    </source>
</evidence>
<keyword evidence="4 10" id="KW-0999">Mitochondrion inner membrane</keyword>
<evidence type="ECO:0000256" key="6">
    <source>
        <dbReference type="ARBA" id="ARBA00023128"/>
    </source>
</evidence>
<keyword evidence="11" id="KW-0175">Coiled coil</keyword>
<evidence type="ECO:0000256" key="7">
    <source>
        <dbReference type="ARBA" id="ARBA00023136"/>
    </source>
</evidence>
<comment type="similarity">
    <text evidence="2 10">Belongs to the CBP4 family.</text>
</comment>
<dbReference type="OrthoDB" id="5576752at2759"/>
<keyword evidence="8 10" id="KW-0143">Chaperone</keyword>
<dbReference type="RefSeq" id="XP_024664270.1">
    <property type="nucleotide sequence ID" value="XM_024808502.1"/>
</dbReference>
<evidence type="ECO:0000256" key="3">
    <source>
        <dbReference type="ARBA" id="ARBA00022692"/>
    </source>
</evidence>
<accession>A0A2T0FH58</accession>
<evidence type="ECO:0000256" key="11">
    <source>
        <dbReference type="SAM" id="Coils"/>
    </source>
</evidence>
<dbReference type="GO" id="GO:0005743">
    <property type="term" value="C:mitochondrial inner membrane"/>
    <property type="evidence" value="ECO:0007669"/>
    <property type="project" value="UniProtKB-SubCell"/>
</dbReference>
<evidence type="ECO:0000256" key="5">
    <source>
        <dbReference type="ARBA" id="ARBA00022989"/>
    </source>
</evidence>
<dbReference type="PANTHER" id="PTHR28202:SF1">
    <property type="entry name" value="ASSEMBLY FACTOR CBP4"/>
    <property type="match status" value="1"/>
</dbReference>
<feature type="transmembrane region" description="Helical" evidence="10">
    <location>
        <begin position="12"/>
        <end position="29"/>
    </location>
</feature>
<dbReference type="Proteomes" id="UP000238350">
    <property type="component" value="Unassembled WGS sequence"/>
</dbReference>
<evidence type="ECO:0000313" key="13">
    <source>
        <dbReference type="Proteomes" id="UP000238350"/>
    </source>
</evidence>
<sequence>MPPTRQWAKFFLYSGLCIGSGIIFVNYFVPSDEKFLSELSPELKAKYHAEKEIRARANQLMQQKMKDTQDKPAWLQGLKSSQKLERQILEEARKEVEQRTVAGELASERERLRELAEKEKKL</sequence>
<reference evidence="12 13" key="1">
    <citation type="submission" date="2017-04" db="EMBL/GenBank/DDBJ databases">
        <title>Genome sequencing of [Candida] sorbophila.</title>
        <authorList>
            <person name="Ahn J.O."/>
        </authorList>
    </citation>
    <scope>NUCLEOTIDE SEQUENCE [LARGE SCALE GENOMIC DNA]</scope>
    <source>
        <strain evidence="12 13">DS02</strain>
    </source>
</reference>
<keyword evidence="6 10" id="KW-0496">Mitochondrion</keyword>
<keyword evidence="5 10" id="KW-1133">Transmembrane helix</keyword>
<evidence type="ECO:0000256" key="10">
    <source>
        <dbReference type="RuleBase" id="RU368005"/>
    </source>
</evidence>
<dbReference type="EMBL" id="NDIQ01000021">
    <property type="protein sequence ID" value="PRT54325.1"/>
    <property type="molecule type" value="Genomic_DNA"/>
</dbReference>
<dbReference type="AlphaFoldDB" id="A0A2T0FH58"/>
<keyword evidence="7 10" id="KW-0472">Membrane</keyword>
<protein>
    <recommendedName>
        <fullName evidence="10">Cytochrome b mRNA-processing protein 4</fullName>
    </recommendedName>
</protein>
<organism evidence="12 13">
    <name type="scientific">Wickerhamiella sorbophila</name>
    <dbReference type="NCBI Taxonomy" id="45607"/>
    <lineage>
        <taxon>Eukaryota</taxon>
        <taxon>Fungi</taxon>
        <taxon>Dikarya</taxon>
        <taxon>Ascomycota</taxon>
        <taxon>Saccharomycotina</taxon>
        <taxon>Dipodascomycetes</taxon>
        <taxon>Dipodascales</taxon>
        <taxon>Trichomonascaceae</taxon>
        <taxon>Wickerhamiella</taxon>
    </lineage>
</organism>
<evidence type="ECO:0000256" key="2">
    <source>
        <dbReference type="ARBA" id="ARBA00006780"/>
    </source>
</evidence>
<dbReference type="PANTHER" id="PTHR28202">
    <property type="entry name" value="ASSEMBLY FACTOR CBP4"/>
    <property type="match status" value="1"/>
</dbReference>
<comment type="caution">
    <text evidence="12">The sequence shown here is derived from an EMBL/GenBank/DDBJ whole genome shotgun (WGS) entry which is preliminary data.</text>
</comment>
<evidence type="ECO:0000256" key="1">
    <source>
        <dbReference type="ARBA" id="ARBA00004434"/>
    </source>
</evidence>
<dbReference type="GeneID" id="36515693"/>
<dbReference type="Pfam" id="PF07960">
    <property type="entry name" value="CBP4"/>
    <property type="match status" value="1"/>
</dbReference>
<dbReference type="STRING" id="45607.A0A2T0FH58"/>
<evidence type="ECO:0000313" key="12">
    <source>
        <dbReference type="EMBL" id="PRT54325.1"/>
    </source>
</evidence>
<name>A0A2T0FH58_9ASCO</name>
<evidence type="ECO:0000256" key="8">
    <source>
        <dbReference type="ARBA" id="ARBA00023186"/>
    </source>
</evidence>
<comment type="subcellular location">
    <subcellularLocation>
        <location evidence="1 10">Mitochondrion inner membrane</location>
        <topology evidence="1 10">Single-pass membrane protein</topology>
    </subcellularLocation>
</comment>